<dbReference type="STRING" id="67365.GCA_001704635_06443"/>
<protein>
    <submittedName>
        <fullName evidence="1">Uncharacterized protein</fullName>
    </submittedName>
</protein>
<dbReference type="Proteomes" id="UP000186168">
    <property type="component" value="Unassembled WGS sequence"/>
</dbReference>
<gene>
    <name evidence="1" type="ORF">SPAR_12870</name>
</gene>
<organism evidence="1 2">
    <name type="scientific">Streptomyces sparsogenes DSM 40356</name>
    <dbReference type="NCBI Taxonomy" id="1331668"/>
    <lineage>
        <taxon>Bacteria</taxon>
        <taxon>Bacillati</taxon>
        <taxon>Actinomycetota</taxon>
        <taxon>Actinomycetes</taxon>
        <taxon>Kitasatosporales</taxon>
        <taxon>Streptomycetaceae</taxon>
        <taxon>Streptomyces</taxon>
    </lineage>
</organism>
<dbReference type="RefSeq" id="WP_065962432.1">
    <property type="nucleotide sequence ID" value="NZ_ASQP01000186.1"/>
</dbReference>
<dbReference type="Gene3D" id="3.40.50.450">
    <property type="match status" value="1"/>
</dbReference>
<dbReference type="GeneID" id="96743983"/>
<evidence type="ECO:0000313" key="1">
    <source>
        <dbReference type="EMBL" id="OMI39048.1"/>
    </source>
</evidence>
<name>A0A1R1SL56_9ACTN</name>
<dbReference type="AlphaFoldDB" id="A0A1R1SL56"/>
<sequence length="162" mass="17131">MTTIAVTGHMDLTEDSVPLVRAELDKILAGYEPAGLVGVSCIARGSDSLFAEAVLAVGGRLVVVVPSRDYREAKVKPDHAATFDRLRDAAQEVVVMPYATASREAYEAANAVLLERADRLVAVWDGQPPTGKGGGTADVVYEAREAGLPVDVVWPDGASRRA</sequence>
<dbReference type="SUPFAM" id="SSF102405">
    <property type="entry name" value="MCP/YpsA-like"/>
    <property type="match status" value="1"/>
</dbReference>
<keyword evidence="2" id="KW-1185">Reference proteome</keyword>
<evidence type="ECO:0000313" key="2">
    <source>
        <dbReference type="Proteomes" id="UP000186168"/>
    </source>
</evidence>
<proteinExistence type="predicted"/>
<dbReference type="EMBL" id="ASQP01000186">
    <property type="protein sequence ID" value="OMI39048.1"/>
    <property type="molecule type" value="Genomic_DNA"/>
</dbReference>
<dbReference type="PANTHER" id="PTHR38440">
    <property type="entry name" value="UPF0398 PROTEIN YPSA"/>
    <property type="match status" value="1"/>
</dbReference>
<dbReference type="PANTHER" id="PTHR38440:SF1">
    <property type="entry name" value="UPF0398 PROTEIN SPR0331"/>
    <property type="match status" value="1"/>
</dbReference>
<accession>A0A1R1SL56</accession>
<comment type="caution">
    <text evidence="1">The sequence shown here is derived from an EMBL/GenBank/DDBJ whole genome shotgun (WGS) entry which is preliminary data.</text>
</comment>
<dbReference type="InterPro" id="IPR010697">
    <property type="entry name" value="YspA"/>
</dbReference>
<reference evidence="1 2" key="1">
    <citation type="submission" date="2013-05" db="EMBL/GenBank/DDBJ databases">
        <title>Genome sequence of Streptomyces sparsogenes DSM 40356.</title>
        <authorList>
            <person name="Coyne S."/>
            <person name="Seebeck F.P."/>
        </authorList>
    </citation>
    <scope>NUCLEOTIDE SEQUENCE [LARGE SCALE GENOMIC DNA]</scope>
    <source>
        <strain evidence="1 2">DSM 40356</strain>
    </source>
</reference>